<dbReference type="EMBL" id="JACGCI010000075">
    <property type="protein sequence ID" value="KAF6748037.1"/>
    <property type="molecule type" value="Genomic_DNA"/>
</dbReference>
<evidence type="ECO:0000256" key="1">
    <source>
        <dbReference type="SAM" id="MobiDB-lite"/>
    </source>
</evidence>
<gene>
    <name evidence="2" type="ORF">DFP72DRAFT_917946</name>
</gene>
<accession>A0A8H6M1A8</accession>
<dbReference type="AlphaFoldDB" id="A0A8H6M1A8"/>
<organism evidence="2 3">
    <name type="scientific">Ephemerocybe angulata</name>
    <dbReference type="NCBI Taxonomy" id="980116"/>
    <lineage>
        <taxon>Eukaryota</taxon>
        <taxon>Fungi</taxon>
        <taxon>Dikarya</taxon>
        <taxon>Basidiomycota</taxon>
        <taxon>Agaricomycotina</taxon>
        <taxon>Agaricomycetes</taxon>
        <taxon>Agaricomycetidae</taxon>
        <taxon>Agaricales</taxon>
        <taxon>Agaricineae</taxon>
        <taxon>Psathyrellaceae</taxon>
        <taxon>Ephemerocybe</taxon>
    </lineage>
</organism>
<evidence type="ECO:0000313" key="3">
    <source>
        <dbReference type="Proteomes" id="UP000521943"/>
    </source>
</evidence>
<name>A0A8H6M1A8_9AGAR</name>
<feature type="compositionally biased region" description="Basic and acidic residues" evidence="1">
    <location>
        <begin position="1"/>
        <end position="13"/>
    </location>
</feature>
<evidence type="ECO:0000313" key="2">
    <source>
        <dbReference type="EMBL" id="KAF6748037.1"/>
    </source>
</evidence>
<comment type="caution">
    <text evidence="2">The sequence shown here is derived from an EMBL/GenBank/DDBJ whole genome shotgun (WGS) entry which is preliminary data.</text>
</comment>
<dbReference type="Proteomes" id="UP000521943">
    <property type="component" value="Unassembled WGS sequence"/>
</dbReference>
<feature type="region of interest" description="Disordered" evidence="1">
    <location>
        <begin position="1"/>
        <end position="22"/>
    </location>
</feature>
<reference evidence="2 3" key="1">
    <citation type="submission" date="2020-07" db="EMBL/GenBank/DDBJ databases">
        <title>Comparative genomics of pyrophilous fungi reveals a link between fire events and developmental genes.</title>
        <authorList>
            <consortium name="DOE Joint Genome Institute"/>
            <person name="Steindorff A.S."/>
            <person name="Carver A."/>
            <person name="Calhoun S."/>
            <person name="Stillman K."/>
            <person name="Liu H."/>
            <person name="Lipzen A."/>
            <person name="Pangilinan J."/>
            <person name="Labutti K."/>
            <person name="Bruns T.D."/>
            <person name="Grigoriev I.V."/>
        </authorList>
    </citation>
    <scope>NUCLEOTIDE SEQUENCE [LARGE SCALE GENOMIC DNA]</scope>
    <source>
        <strain evidence="2 3">CBS 144469</strain>
    </source>
</reference>
<sequence>MRPEETRGREKGRLVGRTCGGTSAHRHEIIHDEGQAVGPPGSASIALPVPVLPDYHNLRRRHQLSTNSPTHLPANGDTQLDHISAERERHPRSSTSHLPHLTGLPAISACAHPHVHTCCAAAPKAQFNGRPMVPRVNRVRNMEVSVSLGVEGGR</sequence>
<proteinExistence type="predicted"/>
<protein>
    <submittedName>
        <fullName evidence="2">Uncharacterized protein</fullName>
    </submittedName>
</protein>
<keyword evidence="3" id="KW-1185">Reference proteome</keyword>